<dbReference type="EMBL" id="JAROBY010000008">
    <property type="protein sequence ID" value="MEB4793210.1"/>
    <property type="molecule type" value="Genomic_DNA"/>
</dbReference>
<evidence type="ECO:0000313" key="2">
    <source>
        <dbReference type="Proteomes" id="UP001355653"/>
    </source>
</evidence>
<dbReference type="RefSeq" id="WP_164819493.1">
    <property type="nucleotide sequence ID" value="NZ_JAROBY010000008.1"/>
</dbReference>
<reference evidence="1 2" key="1">
    <citation type="submission" date="2023-03" db="EMBL/GenBank/DDBJ databases">
        <title>Bacillus Genome Sequencing.</title>
        <authorList>
            <person name="Dunlap C."/>
        </authorList>
    </citation>
    <scope>NUCLEOTIDE SEQUENCE [LARGE SCALE GENOMIC DNA]</scope>
    <source>
        <strain evidence="1 2">NRS-1351</strain>
    </source>
</reference>
<accession>A0ABU6D664</accession>
<protein>
    <submittedName>
        <fullName evidence="1">Uncharacterized protein</fullName>
    </submittedName>
</protein>
<dbReference type="Proteomes" id="UP001355653">
    <property type="component" value="Unassembled WGS sequence"/>
</dbReference>
<evidence type="ECO:0000313" key="1">
    <source>
        <dbReference type="EMBL" id="MEB4793210.1"/>
    </source>
</evidence>
<organism evidence="1 2">
    <name type="scientific">Paenibacillus chondroitinus</name>
    <dbReference type="NCBI Taxonomy" id="59842"/>
    <lineage>
        <taxon>Bacteria</taxon>
        <taxon>Bacillati</taxon>
        <taxon>Bacillota</taxon>
        <taxon>Bacilli</taxon>
        <taxon>Bacillales</taxon>
        <taxon>Paenibacillaceae</taxon>
        <taxon>Paenibacillus</taxon>
    </lineage>
</organism>
<proteinExistence type="predicted"/>
<keyword evidence="2" id="KW-1185">Reference proteome</keyword>
<comment type="caution">
    <text evidence="1">The sequence shown here is derived from an EMBL/GenBank/DDBJ whole genome shotgun (WGS) entry which is preliminary data.</text>
</comment>
<gene>
    <name evidence="1" type="ORF">P5G65_04830</name>
</gene>
<sequence>MAKEREREHGIRPDRMDKFVGSPKGLRLEFSDGRKGIVVETEKGKFTIEYKK</sequence>
<name>A0ABU6D664_9BACL</name>